<dbReference type="InterPro" id="IPR001633">
    <property type="entry name" value="EAL_dom"/>
</dbReference>
<comment type="caution">
    <text evidence="2">The sequence shown here is derived from an EMBL/GenBank/DDBJ whole genome shotgun (WGS) entry which is preliminary data.</text>
</comment>
<dbReference type="PROSITE" id="PS50883">
    <property type="entry name" value="EAL"/>
    <property type="match status" value="1"/>
</dbReference>
<dbReference type="CDD" id="cd01948">
    <property type="entry name" value="EAL"/>
    <property type="match status" value="1"/>
</dbReference>
<evidence type="ECO:0000313" key="3">
    <source>
        <dbReference type="Proteomes" id="UP001348149"/>
    </source>
</evidence>
<dbReference type="RefSeq" id="WP_326295455.1">
    <property type="nucleotide sequence ID" value="NZ_JAYLLH010000001.1"/>
</dbReference>
<evidence type="ECO:0000313" key="2">
    <source>
        <dbReference type="EMBL" id="MEC3859888.1"/>
    </source>
</evidence>
<organism evidence="2 3">
    <name type="scientific">Mesobacterium hydrothermale</name>
    <dbReference type="NCBI Taxonomy" id="3111907"/>
    <lineage>
        <taxon>Bacteria</taxon>
        <taxon>Pseudomonadati</taxon>
        <taxon>Pseudomonadota</taxon>
        <taxon>Alphaproteobacteria</taxon>
        <taxon>Rhodobacterales</taxon>
        <taxon>Roseobacteraceae</taxon>
        <taxon>Mesobacterium</taxon>
    </lineage>
</organism>
<dbReference type="Gene3D" id="3.20.20.450">
    <property type="entry name" value="EAL domain"/>
    <property type="match status" value="1"/>
</dbReference>
<proteinExistence type="predicted"/>
<feature type="domain" description="EAL" evidence="1">
    <location>
        <begin position="23"/>
        <end position="273"/>
    </location>
</feature>
<protein>
    <submittedName>
        <fullName evidence="2">EAL domain-containing protein</fullName>
    </submittedName>
</protein>
<evidence type="ECO:0000259" key="1">
    <source>
        <dbReference type="PROSITE" id="PS50883"/>
    </source>
</evidence>
<dbReference type="InterPro" id="IPR035919">
    <property type="entry name" value="EAL_sf"/>
</dbReference>
<dbReference type="SMART" id="SM00052">
    <property type="entry name" value="EAL"/>
    <property type="match status" value="1"/>
</dbReference>
<dbReference type="Proteomes" id="UP001348149">
    <property type="component" value="Unassembled WGS sequence"/>
</dbReference>
<name>A0ABU6HBP6_9RHOB</name>
<gene>
    <name evidence="2" type="ORF">VK792_01205</name>
</gene>
<reference evidence="2 3" key="1">
    <citation type="submission" date="2024-01" db="EMBL/GenBank/DDBJ databases">
        <title>Mesobacterium rodlantinim sp. nov., isolated from shallow sea hydrothermal systems off Kueishantao Island.</title>
        <authorList>
            <person name="Su Z."/>
            <person name="Tang K."/>
        </authorList>
    </citation>
    <scope>NUCLEOTIDE SEQUENCE [LARGE SCALE GENOMIC DNA]</scope>
    <source>
        <strain evidence="2 3">TK19101</strain>
    </source>
</reference>
<accession>A0ABU6HBP6</accession>
<sequence length="275" mass="30659">MTGLGNGPLGPQSALAQAVAVRDRGTMAMVKAAVQHRNVLLAYQPIVQAGRPDKIAYYEGLIRVLDETGRIIPAKDFIDAVEESETGRMLDCIALEKGLVALSRVPDLRLAINMSARSIGYRRWMRLLTRALDRNPTIGERLILEITETSAMLVPELVVSFMAGLRDRGIAFAIDDFGAGYTAFRYFRDFQFDILKIDGQFIQGIARDPDNQVLTRAMVAIAQQFDMFSVAEKVERDEDARFLTQIGVDCLQGFYFGAPTVRPPWEDQPRNKISA</sequence>
<dbReference type="PANTHER" id="PTHR33121">
    <property type="entry name" value="CYCLIC DI-GMP PHOSPHODIESTERASE PDEF"/>
    <property type="match status" value="1"/>
</dbReference>
<dbReference type="EMBL" id="JAYLLH010000001">
    <property type="protein sequence ID" value="MEC3859888.1"/>
    <property type="molecule type" value="Genomic_DNA"/>
</dbReference>
<dbReference type="InterPro" id="IPR050706">
    <property type="entry name" value="Cyclic-di-GMP_PDE-like"/>
</dbReference>
<keyword evidence="3" id="KW-1185">Reference proteome</keyword>
<dbReference type="Pfam" id="PF00563">
    <property type="entry name" value="EAL"/>
    <property type="match status" value="1"/>
</dbReference>
<dbReference type="SUPFAM" id="SSF141868">
    <property type="entry name" value="EAL domain-like"/>
    <property type="match status" value="1"/>
</dbReference>
<dbReference type="PANTHER" id="PTHR33121:SF79">
    <property type="entry name" value="CYCLIC DI-GMP PHOSPHODIESTERASE PDED-RELATED"/>
    <property type="match status" value="1"/>
</dbReference>